<organism evidence="2 3">
    <name type="scientific">Pedobacter lusitanus</name>
    <dbReference type="NCBI Taxonomy" id="1503925"/>
    <lineage>
        <taxon>Bacteria</taxon>
        <taxon>Pseudomonadati</taxon>
        <taxon>Bacteroidota</taxon>
        <taxon>Sphingobacteriia</taxon>
        <taxon>Sphingobacteriales</taxon>
        <taxon>Sphingobacteriaceae</taxon>
        <taxon>Pedobacter</taxon>
    </lineage>
</organism>
<feature type="domain" description="DUF7033" evidence="1">
    <location>
        <begin position="95"/>
        <end position="173"/>
    </location>
</feature>
<proteinExistence type="predicted"/>
<name>A0A0D0FWU5_9SPHI</name>
<keyword evidence="3" id="KW-1185">Reference proteome</keyword>
<gene>
    <name evidence="2" type="ORF">TH53_11815</name>
</gene>
<dbReference type="EMBL" id="JXRA01000049">
    <property type="protein sequence ID" value="KIO76979.1"/>
    <property type="molecule type" value="Genomic_DNA"/>
</dbReference>
<evidence type="ECO:0000313" key="2">
    <source>
        <dbReference type="EMBL" id="KIO76979.1"/>
    </source>
</evidence>
<dbReference type="OrthoDB" id="5573484at2"/>
<sequence length="373" mass="43076">MKLLVYVPILSPRIKYVFNFIFTDILKTQAGFSSNVQEFKASSLPKITYSDLPVGDEPFFKNSDFLLAHTITPPNIKTTTFGDMIVPFAVDNSSLPFDVFAAAFYFVSRYEEYLPFDADPDGNYPVEASLQFKLKLLEFPVIDGWALMLKNMLLKRYPKLHFGQKKFEFIPLVCMYDAPGMSSFNIFRHAINFLRNIPFVSRSRSAEQTKGSGLSLFLNAEHEKHKLNPVYFFKPSAEIDLICDRQISFPKSYLQLLKNGVSKDYRMGYPASIGFRAGTCTPFFWYDLQLEKTTHLQVYPIAVNDIILLKDRTFNIDETLYKWGRLIENVKLLNGHFYLLWHKESLPEFGKGKVGRRLYTQLLSNFLSLPNDI</sequence>
<dbReference type="STRING" id="1503925.TH53_11815"/>
<comment type="caution">
    <text evidence="2">The sequence shown here is derived from an EMBL/GenBank/DDBJ whole genome shotgun (WGS) entry which is preliminary data.</text>
</comment>
<dbReference type="RefSeq" id="WP_041882234.1">
    <property type="nucleotide sequence ID" value="NZ_CP157278.1"/>
</dbReference>
<dbReference type="Proteomes" id="UP000032049">
    <property type="component" value="Unassembled WGS sequence"/>
</dbReference>
<dbReference type="AlphaFoldDB" id="A0A0D0FWU5"/>
<protein>
    <recommendedName>
        <fullName evidence="1">DUF7033 domain-containing protein</fullName>
    </recommendedName>
</protein>
<dbReference type="Pfam" id="PF23019">
    <property type="entry name" value="DUF7033"/>
    <property type="match status" value="1"/>
</dbReference>
<dbReference type="InterPro" id="IPR054297">
    <property type="entry name" value="DUF7033"/>
</dbReference>
<accession>A0A0D0FWU5</accession>
<evidence type="ECO:0000259" key="1">
    <source>
        <dbReference type="Pfam" id="PF23019"/>
    </source>
</evidence>
<evidence type="ECO:0000313" key="3">
    <source>
        <dbReference type="Proteomes" id="UP000032049"/>
    </source>
</evidence>
<reference evidence="2 3" key="1">
    <citation type="submission" date="2015-01" db="EMBL/GenBank/DDBJ databases">
        <title>Draft genome sequence of Pedobacter sp. NL19 isolated from sludge of an effluent treatment pond in an abandoned uranium mine.</title>
        <authorList>
            <person name="Santos T."/>
            <person name="Caetano T."/>
            <person name="Covas C."/>
            <person name="Cruz A."/>
            <person name="Mendo S."/>
        </authorList>
    </citation>
    <scope>NUCLEOTIDE SEQUENCE [LARGE SCALE GENOMIC DNA]</scope>
    <source>
        <strain evidence="2 3">NL19</strain>
    </source>
</reference>